<reference evidence="1 2" key="1">
    <citation type="journal article" date="2016" name="Nat. Commun.">
        <title>Thousands of microbial genomes shed light on interconnected biogeochemical processes in an aquifer system.</title>
        <authorList>
            <person name="Anantharaman K."/>
            <person name="Brown C.T."/>
            <person name="Hug L.A."/>
            <person name="Sharon I."/>
            <person name="Castelle C.J."/>
            <person name="Probst A.J."/>
            <person name="Thomas B.C."/>
            <person name="Singh A."/>
            <person name="Wilkins M.J."/>
            <person name="Karaoz U."/>
            <person name="Brodie E.L."/>
            <person name="Williams K.H."/>
            <person name="Hubbard S.S."/>
            <person name="Banfield J.F."/>
        </authorList>
    </citation>
    <scope>NUCLEOTIDE SEQUENCE [LARGE SCALE GENOMIC DNA]</scope>
</reference>
<dbReference type="Proteomes" id="UP000178812">
    <property type="component" value="Unassembled WGS sequence"/>
</dbReference>
<dbReference type="Gene3D" id="1.20.1440.60">
    <property type="entry name" value="23S rRNA-intervening sequence"/>
    <property type="match status" value="1"/>
</dbReference>
<dbReference type="NCBIfam" id="TIGR02436">
    <property type="entry name" value="four helix bundle protein"/>
    <property type="match status" value="1"/>
</dbReference>
<dbReference type="PIRSF" id="PIRSF035652">
    <property type="entry name" value="CHP02436"/>
    <property type="match status" value="1"/>
</dbReference>
<dbReference type="InterPro" id="IPR012657">
    <property type="entry name" value="23S_rRNA-intervening_sequence"/>
</dbReference>
<protein>
    <recommendedName>
        <fullName evidence="3">Four helix bundle protein</fullName>
    </recommendedName>
</protein>
<dbReference type="SUPFAM" id="SSF158446">
    <property type="entry name" value="IVS-encoded protein-like"/>
    <property type="match status" value="1"/>
</dbReference>
<dbReference type="PANTHER" id="PTHR38471">
    <property type="entry name" value="FOUR HELIX BUNDLE PROTEIN"/>
    <property type="match status" value="1"/>
</dbReference>
<organism evidence="1 2">
    <name type="scientific">Candidatus Woesebacteria bacterium GWB1_43_5</name>
    <dbReference type="NCBI Taxonomy" id="1802474"/>
    <lineage>
        <taxon>Bacteria</taxon>
        <taxon>Candidatus Woeseibacteriota</taxon>
    </lineage>
</organism>
<gene>
    <name evidence="1" type="ORF">A2125_01895</name>
</gene>
<dbReference type="EMBL" id="MGFM01000036">
    <property type="protein sequence ID" value="OGM05484.1"/>
    <property type="molecule type" value="Genomic_DNA"/>
</dbReference>
<evidence type="ECO:0000313" key="2">
    <source>
        <dbReference type="Proteomes" id="UP000178812"/>
    </source>
</evidence>
<proteinExistence type="predicted"/>
<name>A0A1F7WRR0_9BACT</name>
<sequence length="128" mass="14655">MSKLRTQNYNSNLKSNLRNRSYLFSLDIIKLISSLPNQRIYWTICDQLLRSATSIGANIIEAKASSSRKDFIKFYEIALKSGNETKYWLYLLRDSNLVTDEDVGKLIVEAEELVNMIASSLLTLKGKK</sequence>
<accession>A0A1F7WRR0</accession>
<evidence type="ECO:0000313" key="1">
    <source>
        <dbReference type="EMBL" id="OGM05484.1"/>
    </source>
</evidence>
<dbReference type="Pfam" id="PF05635">
    <property type="entry name" value="23S_rRNA_IVP"/>
    <property type="match status" value="1"/>
</dbReference>
<dbReference type="AlphaFoldDB" id="A0A1F7WRR0"/>
<comment type="caution">
    <text evidence="1">The sequence shown here is derived from an EMBL/GenBank/DDBJ whole genome shotgun (WGS) entry which is preliminary data.</text>
</comment>
<dbReference type="PANTHER" id="PTHR38471:SF2">
    <property type="entry name" value="FOUR HELIX BUNDLE PROTEIN"/>
    <property type="match status" value="1"/>
</dbReference>
<evidence type="ECO:0008006" key="3">
    <source>
        <dbReference type="Google" id="ProtNLM"/>
    </source>
</evidence>
<dbReference type="InterPro" id="IPR036583">
    <property type="entry name" value="23S_rRNA_IVS_sf"/>
</dbReference>